<name>A0AAU8LXT7_9BACT</name>
<dbReference type="AlphaFoldDB" id="A0AAU8LXT7"/>
<proteinExistence type="predicted"/>
<accession>A0AAU8LXT7</accession>
<organism evidence="3">
    <name type="scientific">Candidatus Electrothrix aestuarii</name>
    <dbReference type="NCBI Taxonomy" id="3062594"/>
    <lineage>
        <taxon>Bacteria</taxon>
        <taxon>Pseudomonadati</taxon>
        <taxon>Thermodesulfobacteriota</taxon>
        <taxon>Desulfobulbia</taxon>
        <taxon>Desulfobulbales</taxon>
        <taxon>Desulfobulbaceae</taxon>
        <taxon>Candidatus Electrothrix</taxon>
    </lineage>
</organism>
<feature type="coiled-coil region" evidence="1">
    <location>
        <begin position="474"/>
        <end position="501"/>
    </location>
</feature>
<dbReference type="EMBL" id="CP159373">
    <property type="protein sequence ID" value="XCN73825.1"/>
    <property type="molecule type" value="Genomic_DNA"/>
</dbReference>
<feature type="transmembrane region" description="Helical" evidence="2">
    <location>
        <begin position="108"/>
        <end position="137"/>
    </location>
</feature>
<dbReference type="InterPro" id="IPR025519">
    <property type="entry name" value="DUF4407"/>
</dbReference>
<feature type="transmembrane region" description="Helical" evidence="2">
    <location>
        <begin position="40"/>
        <end position="64"/>
    </location>
</feature>
<keyword evidence="2" id="KW-1133">Transmembrane helix</keyword>
<keyword evidence="2" id="KW-0472">Membrane</keyword>
<keyword evidence="1" id="KW-0175">Coiled coil</keyword>
<dbReference type="KEGG" id="eaj:Q3M24_03450"/>
<feature type="coiled-coil region" evidence="1">
    <location>
        <begin position="234"/>
        <end position="263"/>
    </location>
</feature>
<evidence type="ECO:0000313" key="3">
    <source>
        <dbReference type="EMBL" id="XCN73825.1"/>
    </source>
</evidence>
<dbReference type="Pfam" id="PF14362">
    <property type="entry name" value="DUF4407"/>
    <property type="match status" value="1"/>
</dbReference>
<protein>
    <submittedName>
        <fullName evidence="3">DUF4407 domain-containing protein</fullName>
    </submittedName>
</protein>
<feature type="transmembrane region" description="Helical" evidence="2">
    <location>
        <begin position="421"/>
        <end position="441"/>
    </location>
</feature>
<sequence>MERIPEGHQYILYSISMKNFFYYIALIDTEEIKRFGKYELFLISASFTRQVLSTLFSFCVLLYGTSIILPLWYSIVISMVIVLILFSIDQAIIGSEWSLYKIYVKNKFVNFFTNVILIPLRIMPRICYSIIIAYGIATIAEIRIQHRAIDKILNTESKQFNNEYLAKTEEKERDIERKESEKKKNIAQLEEVLNSKRNALNSKKNIALSLKEKNDLDNDIIHYRDNISENQKKIMDLSEEISIIQAKVDANNEEIRLKEIEMDHEANDKDRGAKKGPRWKAFNREVIALRTQNSNNIPYLQSKRNEMQRITALIEKNKKYLSELEKRSKELASKTEKKQYDTRTVEEISSELEKERNELNKLMKSNEIYLAHYKQTLENGGFYQKNNYGPLDRYIGLKKLYNDPEYGAAAKEFSYGLKITIILLELSPVMVMLFFSPYSFYSTRMREKMERDRKRSELPDKENIFDEVDQAEQRNILLKKVRAIEKENAEIEKDIETNRRVHK</sequence>
<feature type="transmembrane region" description="Helical" evidence="2">
    <location>
        <begin position="70"/>
        <end position="88"/>
    </location>
</feature>
<evidence type="ECO:0000256" key="1">
    <source>
        <dbReference type="SAM" id="Coils"/>
    </source>
</evidence>
<evidence type="ECO:0000256" key="2">
    <source>
        <dbReference type="SAM" id="Phobius"/>
    </source>
</evidence>
<reference evidence="3" key="1">
    <citation type="journal article" date="2024" name="Syst. Appl. Microbiol.">
        <title>First single-strain enrichments of Electrothrix cable bacteria, description of E. aestuarii sp. nov. and E. rattekaaiensis sp. nov., and proposal of a cable bacteria taxonomy following the rules of the SeqCode.</title>
        <authorList>
            <person name="Plum-Jensen L.E."/>
            <person name="Schramm A."/>
            <person name="Marshall I.P.G."/>
        </authorList>
    </citation>
    <scope>NUCLEOTIDE SEQUENCE</scope>
    <source>
        <strain evidence="3">Rat1</strain>
    </source>
</reference>
<reference evidence="3" key="2">
    <citation type="submission" date="2024-06" db="EMBL/GenBank/DDBJ databases">
        <authorList>
            <person name="Plum-Jensen L.E."/>
            <person name="Schramm A."/>
            <person name="Marshall I.P.G."/>
        </authorList>
    </citation>
    <scope>NUCLEOTIDE SEQUENCE</scope>
    <source>
        <strain evidence="3">Rat1</strain>
    </source>
</reference>
<feature type="coiled-coil region" evidence="1">
    <location>
        <begin position="161"/>
        <end position="206"/>
    </location>
</feature>
<keyword evidence="2" id="KW-0812">Transmembrane</keyword>
<gene>
    <name evidence="3" type="ORF">Q3M24_03450</name>
</gene>